<name>A0A345CY38_9GAMM</name>
<dbReference type="RefSeq" id="WP_233481402.1">
    <property type="nucleotide sequence ID" value="NZ_CP013970.1"/>
</dbReference>
<evidence type="ECO:0000313" key="3">
    <source>
        <dbReference type="Proteomes" id="UP000264980"/>
    </source>
</evidence>
<protein>
    <recommendedName>
        <fullName evidence="4">DUF2157 domain-containing protein</fullName>
    </recommendedName>
</protein>
<organism evidence="2 3">
    <name type="scientific">Erwinia tracheiphila</name>
    <dbReference type="NCBI Taxonomy" id="65700"/>
    <lineage>
        <taxon>Bacteria</taxon>
        <taxon>Pseudomonadati</taxon>
        <taxon>Pseudomonadota</taxon>
        <taxon>Gammaproteobacteria</taxon>
        <taxon>Enterobacterales</taxon>
        <taxon>Erwiniaceae</taxon>
        <taxon>Erwinia</taxon>
    </lineage>
</organism>
<keyword evidence="1" id="KW-1133">Transmembrane helix</keyword>
<gene>
    <name evidence="2" type="ORF">AV903_23865</name>
</gene>
<evidence type="ECO:0008006" key="4">
    <source>
        <dbReference type="Google" id="ProtNLM"/>
    </source>
</evidence>
<reference evidence="2 3" key="1">
    <citation type="submission" date="2016-01" db="EMBL/GenBank/DDBJ databases">
        <authorList>
            <person name="Oliw E.H."/>
        </authorList>
    </citation>
    <scope>NUCLEOTIDE SEQUENCE [LARGE SCALE GENOMIC DNA]</scope>
    <source>
        <strain evidence="2 3">MDcuke</strain>
    </source>
</reference>
<proteinExistence type="predicted"/>
<sequence length="104" mass="12006">MNIFEIEQRLAENGFRAKDIAALRMQAEKSGSTYPALLKELSIRFVAALILVIILSIVWVYTFIYKDNLAIASYSITMLIIAPIFYIFTPMKLGYKAFRYSRKK</sequence>
<feature type="transmembrane region" description="Helical" evidence="1">
    <location>
        <begin position="45"/>
        <end position="65"/>
    </location>
</feature>
<evidence type="ECO:0000256" key="1">
    <source>
        <dbReference type="SAM" id="Phobius"/>
    </source>
</evidence>
<keyword evidence="1" id="KW-0812">Transmembrane</keyword>
<accession>A0A345CY38</accession>
<feature type="transmembrane region" description="Helical" evidence="1">
    <location>
        <begin position="71"/>
        <end position="95"/>
    </location>
</feature>
<dbReference type="Proteomes" id="UP000264980">
    <property type="component" value="Chromosome"/>
</dbReference>
<evidence type="ECO:0000313" key="2">
    <source>
        <dbReference type="EMBL" id="AXF78355.1"/>
    </source>
</evidence>
<dbReference type="EMBL" id="CP013970">
    <property type="protein sequence ID" value="AXF78355.1"/>
    <property type="molecule type" value="Genomic_DNA"/>
</dbReference>
<keyword evidence="1" id="KW-0472">Membrane</keyword>
<dbReference type="AlphaFoldDB" id="A0A345CY38"/>